<feature type="compositionally biased region" description="Low complexity" evidence="2">
    <location>
        <begin position="27"/>
        <end position="51"/>
    </location>
</feature>
<dbReference type="InterPro" id="IPR036514">
    <property type="entry name" value="SGNH_hydro_sf"/>
</dbReference>
<name>A0A8D8TLL5_9HEMI</name>
<organism evidence="3">
    <name type="scientific">Cacopsylla melanoneura</name>
    <dbReference type="NCBI Taxonomy" id="428564"/>
    <lineage>
        <taxon>Eukaryota</taxon>
        <taxon>Metazoa</taxon>
        <taxon>Ecdysozoa</taxon>
        <taxon>Arthropoda</taxon>
        <taxon>Hexapoda</taxon>
        <taxon>Insecta</taxon>
        <taxon>Pterygota</taxon>
        <taxon>Neoptera</taxon>
        <taxon>Paraneoptera</taxon>
        <taxon>Hemiptera</taxon>
        <taxon>Sternorrhyncha</taxon>
        <taxon>Psylloidea</taxon>
        <taxon>Psyllidae</taxon>
        <taxon>Psyllinae</taxon>
        <taxon>Cacopsylla</taxon>
    </lineage>
</organism>
<dbReference type="EMBL" id="HBUF01286035">
    <property type="protein sequence ID" value="CAG6688282.1"/>
    <property type="molecule type" value="Transcribed_RNA"/>
</dbReference>
<sequence length="545" mass="59286">MLTNMDLRYSRKYPSSRAANLNRATVSSGSTKRGRVTTGTSTGTAKTQVPTKPTPPPSHPSSRYGISVTSGKKPAGAPLKVSNLKSKSVTQTVRQSTSLIPSTRASIPQNYKSTPRESISGLGVKGTKDACVETEDYSLFVMSLIDNVQNREQQIRELNRKIRDLNEDIESLQKMHFMINPPCPNCCPSPVALTCPNPAPEVITSQVSHLTGPAIPAPPTVSLPANYNLVTRVSAKPSVVVPIPTPIGFSSESKRRLLVVGDSMSRDLGKILQTLLPKYQVTFYTYPGATFAEVVGDLPVLASSFTKQDYVIIQGGTNDVPHFYPSYISEVLQCIKDVCDKSNVIMSTVPYMYHKEGKGLNSNIFATNQYLMRMSRNFKFHLFNCNYILSRTMYTRHGLHLNQRGKRTMCENLRNLIVLDLDLDSNVGLVSNNKTVFLCDISSPLVDSSSSSTNQNVTCLPNPAALLSSSHSITLSATMPSDISDKSDCTNTIHTSTPLQSSHGSQPLLHSVHPPSSRIPTLPVSADSTAISADFFQDGGSPIIS</sequence>
<feature type="compositionally biased region" description="Polar residues" evidence="2">
    <location>
        <begin position="489"/>
        <end position="505"/>
    </location>
</feature>
<reference evidence="3" key="1">
    <citation type="submission" date="2021-05" db="EMBL/GenBank/DDBJ databases">
        <authorList>
            <person name="Alioto T."/>
            <person name="Alioto T."/>
            <person name="Gomez Garrido J."/>
        </authorList>
    </citation>
    <scope>NUCLEOTIDE SEQUENCE</scope>
</reference>
<dbReference type="Gene3D" id="3.40.50.1110">
    <property type="entry name" value="SGNH hydrolase"/>
    <property type="match status" value="1"/>
</dbReference>
<feature type="compositionally biased region" description="Polar residues" evidence="2">
    <location>
        <begin position="17"/>
        <end position="26"/>
    </location>
</feature>
<evidence type="ECO:0000313" key="3">
    <source>
        <dbReference type="EMBL" id="CAG6688282.1"/>
    </source>
</evidence>
<accession>A0A8D8TLL5</accession>
<evidence type="ECO:0000256" key="2">
    <source>
        <dbReference type="SAM" id="MobiDB-lite"/>
    </source>
</evidence>
<feature type="region of interest" description="Disordered" evidence="2">
    <location>
        <begin position="1"/>
        <end position="79"/>
    </location>
</feature>
<feature type="region of interest" description="Disordered" evidence="2">
    <location>
        <begin position="488"/>
        <end position="520"/>
    </location>
</feature>
<feature type="coiled-coil region" evidence="1">
    <location>
        <begin position="141"/>
        <end position="175"/>
    </location>
</feature>
<protein>
    <recommendedName>
        <fullName evidence="4">SGNH hydrolase-type esterase domain-containing protein</fullName>
    </recommendedName>
</protein>
<evidence type="ECO:0008006" key="4">
    <source>
        <dbReference type="Google" id="ProtNLM"/>
    </source>
</evidence>
<proteinExistence type="predicted"/>
<dbReference type="SUPFAM" id="SSF52266">
    <property type="entry name" value="SGNH hydrolase"/>
    <property type="match status" value="1"/>
</dbReference>
<dbReference type="CDD" id="cd00229">
    <property type="entry name" value="SGNH_hydrolase"/>
    <property type="match status" value="1"/>
</dbReference>
<evidence type="ECO:0000256" key="1">
    <source>
        <dbReference type="SAM" id="Coils"/>
    </source>
</evidence>
<keyword evidence="1" id="KW-0175">Coiled coil</keyword>
<dbReference type="AlphaFoldDB" id="A0A8D8TLL5"/>